<keyword evidence="4 8" id="KW-0808">Transferase</keyword>
<dbReference type="EMBL" id="KZ819376">
    <property type="protein sequence ID" value="PWN42730.1"/>
    <property type="molecule type" value="Genomic_DNA"/>
</dbReference>
<accession>A0A316VYZ5</accession>
<keyword evidence="3 8" id="KW-0032">Aminotransferase</keyword>
<dbReference type="CDD" id="cd00609">
    <property type="entry name" value="AAT_like"/>
    <property type="match status" value="1"/>
</dbReference>
<protein>
    <submittedName>
        <fullName evidence="8">Aminotransferase</fullName>
    </submittedName>
</protein>
<dbReference type="PANTHER" id="PTHR46383">
    <property type="entry name" value="ASPARTATE AMINOTRANSFERASE"/>
    <property type="match status" value="1"/>
</dbReference>
<dbReference type="InterPro" id="IPR015421">
    <property type="entry name" value="PyrdxlP-dep_Trfase_major"/>
</dbReference>
<feature type="region of interest" description="Disordered" evidence="6">
    <location>
        <begin position="478"/>
        <end position="497"/>
    </location>
</feature>
<dbReference type="OrthoDB" id="2108at2759"/>
<dbReference type="AlphaFoldDB" id="A0A316VYZ5"/>
<comment type="similarity">
    <text evidence="2">Belongs to the class-I pyridoxal-phosphate-dependent aminotransferase family.</text>
</comment>
<reference evidence="8 9" key="1">
    <citation type="journal article" date="2018" name="Mol. Biol. Evol.">
        <title>Broad Genomic Sampling Reveals a Smut Pathogenic Ancestry of the Fungal Clade Ustilaginomycotina.</title>
        <authorList>
            <person name="Kijpornyongpan T."/>
            <person name="Mondo S.J."/>
            <person name="Barry K."/>
            <person name="Sandor L."/>
            <person name="Lee J."/>
            <person name="Lipzen A."/>
            <person name="Pangilinan J."/>
            <person name="LaButti K."/>
            <person name="Hainaut M."/>
            <person name="Henrissat B."/>
            <person name="Grigoriev I.V."/>
            <person name="Spatafora J.W."/>
            <person name="Aime M.C."/>
        </authorList>
    </citation>
    <scope>NUCLEOTIDE SEQUENCE [LARGE SCALE GENOMIC DNA]</scope>
    <source>
        <strain evidence="8 9">MCA 4658</strain>
    </source>
</reference>
<dbReference type="InterPro" id="IPR004839">
    <property type="entry name" value="Aminotransferase_I/II_large"/>
</dbReference>
<evidence type="ECO:0000256" key="6">
    <source>
        <dbReference type="SAM" id="MobiDB-lite"/>
    </source>
</evidence>
<keyword evidence="9" id="KW-1185">Reference proteome</keyword>
<dbReference type="PANTHER" id="PTHR46383:SF1">
    <property type="entry name" value="ASPARTATE AMINOTRANSFERASE"/>
    <property type="match status" value="1"/>
</dbReference>
<dbReference type="SUPFAM" id="SSF53383">
    <property type="entry name" value="PLP-dependent transferases"/>
    <property type="match status" value="1"/>
</dbReference>
<keyword evidence="5" id="KW-0663">Pyridoxal phosphate</keyword>
<evidence type="ECO:0000313" key="9">
    <source>
        <dbReference type="Proteomes" id="UP000245783"/>
    </source>
</evidence>
<proteinExistence type="inferred from homology"/>
<evidence type="ECO:0000256" key="3">
    <source>
        <dbReference type="ARBA" id="ARBA00022576"/>
    </source>
</evidence>
<dbReference type="Proteomes" id="UP000245783">
    <property type="component" value="Unassembled WGS sequence"/>
</dbReference>
<evidence type="ECO:0000313" key="8">
    <source>
        <dbReference type="EMBL" id="PWN42730.1"/>
    </source>
</evidence>
<evidence type="ECO:0000259" key="7">
    <source>
        <dbReference type="Pfam" id="PF00155"/>
    </source>
</evidence>
<dbReference type="GO" id="GO:0008483">
    <property type="term" value="F:transaminase activity"/>
    <property type="evidence" value="ECO:0007669"/>
    <property type="project" value="UniProtKB-KW"/>
</dbReference>
<dbReference type="InterPro" id="IPR015424">
    <property type="entry name" value="PyrdxlP-dep_Trfase"/>
</dbReference>
<name>A0A316VYZ5_9BASI</name>
<dbReference type="GO" id="GO:0030170">
    <property type="term" value="F:pyridoxal phosphate binding"/>
    <property type="evidence" value="ECO:0007669"/>
    <property type="project" value="InterPro"/>
</dbReference>
<dbReference type="GO" id="GO:0006520">
    <property type="term" value="P:amino acid metabolic process"/>
    <property type="evidence" value="ECO:0007669"/>
    <property type="project" value="InterPro"/>
</dbReference>
<dbReference type="Gene3D" id="3.40.640.10">
    <property type="entry name" value="Type I PLP-dependent aspartate aminotransferase-like (Major domain)"/>
    <property type="match status" value="1"/>
</dbReference>
<dbReference type="STRING" id="1522189.A0A316VYZ5"/>
<dbReference type="InParanoid" id="A0A316VYZ5"/>
<dbReference type="InterPro" id="IPR050596">
    <property type="entry name" value="AspAT/PAT-like"/>
</dbReference>
<dbReference type="RefSeq" id="XP_025369890.1">
    <property type="nucleotide sequence ID" value="XM_025513824.1"/>
</dbReference>
<comment type="cofactor">
    <cofactor evidence="1">
        <name>pyridoxal 5'-phosphate</name>
        <dbReference type="ChEBI" id="CHEBI:597326"/>
    </cofactor>
</comment>
<dbReference type="Pfam" id="PF00155">
    <property type="entry name" value="Aminotran_1_2"/>
    <property type="match status" value="1"/>
</dbReference>
<gene>
    <name evidence="8" type="ORF">IE81DRAFT_323074</name>
</gene>
<evidence type="ECO:0000256" key="2">
    <source>
        <dbReference type="ARBA" id="ARBA00007441"/>
    </source>
</evidence>
<sequence>MSEAPKHGVQRLHSFKDVAQAVLENIRHESQSEAHRLFREQPGHQDLTSKQPAKHIVPGIEQPGSVGVVYVTERAAANGFKAGAKDWANFGQGAPETTDLEGGCPRPTVLDLSAFGDDIHEYGPTTGITELRQKVADYYNHTFRQNKPKKIEAANIAIVPGGRAGLARIMSVLGPVLLGYSHLDYAAYEPLLGMSQVQGVPMQLEESKRFKVTAADLEAEVKARGLTTLLLSNPRNPTGQIIEGQELKDVVDMSSRLDVTTIMDEFYSHYLLEGELGRSVSAMEYIDDIEESNVVLVDGLTKNARLPGWRVCWVSGPRDLISAIGAVGSYLDGGASHPMQVFALPMLDLDRIAQDRLALQKHFRMKRDHVLKRLAKMGLPVNVPPVATFYIWLDLKPLPPPLNSGLVFAEELLKEKAIVTPGIFFDINPGHRRNIVDSPCESYIRISFGPKLEELDRGLDAFERVLAKAAKGDASLGTNYAKADPSKKHEVTPQAHA</sequence>
<dbReference type="GeneID" id="37035694"/>
<organism evidence="8 9">
    <name type="scientific">Ceraceosorus guamensis</name>
    <dbReference type="NCBI Taxonomy" id="1522189"/>
    <lineage>
        <taxon>Eukaryota</taxon>
        <taxon>Fungi</taxon>
        <taxon>Dikarya</taxon>
        <taxon>Basidiomycota</taxon>
        <taxon>Ustilaginomycotina</taxon>
        <taxon>Exobasidiomycetes</taxon>
        <taxon>Ceraceosorales</taxon>
        <taxon>Ceraceosoraceae</taxon>
        <taxon>Ceraceosorus</taxon>
    </lineage>
</organism>
<evidence type="ECO:0000256" key="1">
    <source>
        <dbReference type="ARBA" id="ARBA00001933"/>
    </source>
</evidence>
<feature type="domain" description="Aminotransferase class I/classII large" evidence="7">
    <location>
        <begin position="116"/>
        <end position="461"/>
    </location>
</feature>
<evidence type="ECO:0000256" key="4">
    <source>
        <dbReference type="ARBA" id="ARBA00022679"/>
    </source>
</evidence>
<evidence type="ECO:0000256" key="5">
    <source>
        <dbReference type="ARBA" id="ARBA00022898"/>
    </source>
</evidence>